<protein>
    <submittedName>
        <fullName evidence="1">Uncharacterized protein</fullName>
    </submittedName>
</protein>
<dbReference type="OrthoDB" id="3869096at2"/>
<keyword evidence="2" id="KW-1185">Reference proteome</keyword>
<name>A0A3E0GZ73_9PSEU</name>
<comment type="caution">
    <text evidence="1">The sequence shown here is derived from an EMBL/GenBank/DDBJ whole genome shotgun (WGS) entry which is preliminary data.</text>
</comment>
<proteinExistence type="predicted"/>
<gene>
    <name evidence="1" type="ORF">BCF44_120179</name>
</gene>
<sequence>MSSEEPSELDYLREIERRVRRVVDAAYDEGWLSYEAESDASKLQRAVNLLARAVRHDHFTGDGCWEEGRPLIRLAGARIVRPEQDDYEQECDRLGVEPRPEGWALWRTWGLGGKVPVTLVVTAVDTTEGLLRNWSRGVASNPLEPLPSQIAQVHEDWLPGVVYSPAQVRRLGGLGT</sequence>
<evidence type="ECO:0000313" key="1">
    <source>
        <dbReference type="EMBL" id="REH33107.1"/>
    </source>
</evidence>
<dbReference type="Proteomes" id="UP000256269">
    <property type="component" value="Unassembled WGS sequence"/>
</dbReference>
<dbReference type="EMBL" id="QUNO01000020">
    <property type="protein sequence ID" value="REH33107.1"/>
    <property type="molecule type" value="Genomic_DNA"/>
</dbReference>
<accession>A0A3E0GZ73</accession>
<dbReference type="AlphaFoldDB" id="A0A3E0GZ73"/>
<dbReference type="RefSeq" id="WP_147328869.1">
    <property type="nucleotide sequence ID" value="NZ_CP144375.1"/>
</dbReference>
<evidence type="ECO:0000313" key="2">
    <source>
        <dbReference type="Proteomes" id="UP000256269"/>
    </source>
</evidence>
<reference evidence="1 2" key="1">
    <citation type="submission" date="2018-08" db="EMBL/GenBank/DDBJ databases">
        <title>Genomic Encyclopedia of Archaeal and Bacterial Type Strains, Phase II (KMG-II): from individual species to whole genera.</title>
        <authorList>
            <person name="Goeker M."/>
        </authorList>
    </citation>
    <scope>NUCLEOTIDE SEQUENCE [LARGE SCALE GENOMIC DNA]</scope>
    <source>
        <strain evidence="1 2">DSM 45791</strain>
    </source>
</reference>
<organism evidence="1 2">
    <name type="scientific">Kutzneria buriramensis</name>
    <dbReference type="NCBI Taxonomy" id="1045776"/>
    <lineage>
        <taxon>Bacteria</taxon>
        <taxon>Bacillati</taxon>
        <taxon>Actinomycetota</taxon>
        <taxon>Actinomycetes</taxon>
        <taxon>Pseudonocardiales</taxon>
        <taxon>Pseudonocardiaceae</taxon>
        <taxon>Kutzneria</taxon>
    </lineage>
</organism>